<evidence type="ECO:0000313" key="3">
    <source>
        <dbReference type="Proteomes" id="UP000004221"/>
    </source>
</evidence>
<proteinExistence type="predicted"/>
<keyword evidence="3" id="KW-1185">Reference proteome</keyword>
<comment type="caution">
    <text evidence="2">The sequence shown here is derived from an EMBL/GenBank/DDBJ whole genome shotgun (WGS) entry which is preliminary data.</text>
</comment>
<dbReference type="AlphaFoldDB" id="I4EFU1"/>
<reference evidence="2 3" key="1">
    <citation type="journal article" date="2012" name="ISME J.">
        <title>Nitrification expanded: discovery, physiology and genomics of a nitrite-oxidizing bacterium from the phylum Chloroflexi.</title>
        <authorList>
            <person name="Sorokin D.Y."/>
            <person name="Lucker S."/>
            <person name="Vejmelkova D."/>
            <person name="Kostrikina N.A."/>
            <person name="Kleerebezem R."/>
            <person name="Rijpstra W.I."/>
            <person name="Damste J.S."/>
            <person name="Le Paslier D."/>
            <person name="Muyzer G."/>
            <person name="Wagner M."/>
            <person name="van Loosdrecht M.C."/>
            <person name="Daims H."/>
        </authorList>
    </citation>
    <scope>NUCLEOTIDE SEQUENCE [LARGE SCALE GENOMIC DNA]</scope>
    <source>
        <strain evidence="3">none</strain>
    </source>
</reference>
<dbReference type="Proteomes" id="UP000004221">
    <property type="component" value="Unassembled WGS sequence"/>
</dbReference>
<sequence length="100" mass="11290">MNRTTVNPVEPGTETEMLDAALGVLAKIRREYQEEERRVEDWFEVEDREMHAYHRGKTRGLLFCIQALETNLKLVGALPGRKNVSSQQAGPVLPGLTVRA</sequence>
<accession>I4EFU1</accession>
<evidence type="ECO:0000256" key="1">
    <source>
        <dbReference type="SAM" id="Coils"/>
    </source>
</evidence>
<protein>
    <submittedName>
        <fullName evidence="2">Uncharacterized protein</fullName>
    </submittedName>
</protein>
<dbReference type="EMBL" id="CAGS01000158">
    <property type="protein sequence ID" value="CCF83553.1"/>
    <property type="molecule type" value="Genomic_DNA"/>
</dbReference>
<organism evidence="2 3">
    <name type="scientific">Nitrolancea hollandica Lb</name>
    <dbReference type="NCBI Taxonomy" id="1129897"/>
    <lineage>
        <taxon>Bacteria</taxon>
        <taxon>Pseudomonadati</taxon>
        <taxon>Thermomicrobiota</taxon>
        <taxon>Thermomicrobia</taxon>
        <taxon>Sphaerobacterales</taxon>
        <taxon>Sphaerobacterineae</taxon>
        <taxon>Sphaerobacteraceae</taxon>
        <taxon>Nitrolancea</taxon>
    </lineage>
</organism>
<feature type="coiled-coil region" evidence="1">
    <location>
        <begin position="18"/>
        <end position="45"/>
    </location>
</feature>
<keyword evidence="1" id="KW-0175">Coiled coil</keyword>
<name>I4EFU1_9BACT</name>
<gene>
    <name evidence="2" type="ORF">NITHO_2400013</name>
</gene>
<evidence type="ECO:0000313" key="2">
    <source>
        <dbReference type="EMBL" id="CCF83553.1"/>
    </source>
</evidence>
<dbReference type="RefSeq" id="WP_008476866.1">
    <property type="nucleotide sequence ID" value="NZ_CAGS01000158.1"/>
</dbReference>